<dbReference type="VEuPathDB" id="AmoebaDB:EHI5A_037550"/>
<dbReference type="GO" id="GO:0005789">
    <property type="term" value="C:endoplasmic reticulum membrane"/>
    <property type="evidence" value="ECO:0007669"/>
    <property type="project" value="UniProtKB-SubCell"/>
</dbReference>
<feature type="transmembrane region" description="Helical" evidence="8">
    <location>
        <begin position="340"/>
        <end position="361"/>
    </location>
</feature>
<name>A0A5K1UCE8_ENTHI</name>
<sequence length="371" mass="42393">MIVICAELRKIIAQFVHNTIPFVASLQKKRNWITDCFFLFITLVAGTGIYAAVLPTIILFYPHPDYVMTVIAITFTCCFNILVGNFIKNLFGLPRPYGEGLWAPVPEKDFGFPSTHTINAIANTGFVVFALTDSIQYRIIFIIYVVCVSFSRMYMGVHSPADVCCGMLFGFIHLIFMVNFYQTVMYIHSLPLMLPIFFMIHVVILILMPRCKEYNPTPRRTAMICGCVFAASVVMSFDMQTLTTHILPMKEYIIYQIHRLPKFIFEYIVAISICLSLFGTIGFILPNIIMKSVEKSAKINNLLRRIEQFCCKYRIHCLKDNINEYECDKTMLKYTAEIPLAYFSGFVGGFCVVYVAPKVILAMNPEMILPN</sequence>
<dbReference type="VEuPathDB" id="AmoebaDB:EHI7A_019330"/>
<comment type="subcellular location">
    <subcellularLocation>
        <location evidence="1">Endoplasmic reticulum membrane</location>
        <topology evidence="1">Multi-pass membrane protein</topology>
    </subcellularLocation>
</comment>
<dbReference type="AlphaFoldDB" id="A0A5K1UCE8"/>
<dbReference type="VEuPathDB" id="AmoebaDB:EHI8A_016890"/>
<dbReference type="Proteomes" id="UP000078387">
    <property type="component" value="Unassembled WGS sequence"/>
</dbReference>
<evidence type="ECO:0000256" key="3">
    <source>
        <dbReference type="ARBA" id="ARBA00022801"/>
    </source>
</evidence>
<reference evidence="10 11" key="1">
    <citation type="submission" date="2016-05" db="EMBL/GenBank/DDBJ databases">
        <title>First whole genome sequencing of Entamoeba histolytica HM1:IMSS-clone-6.</title>
        <authorList>
            <person name="Mukherjee Avik.K."/>
            <person name="Izumyama S."/>
            <person name="Nakada-Tsukui K."/>
            <person name="Nozaki T."/>
        </authorList>
    </citation>
    <scope>NUCLEOTIDE SEQUENCE [LARGE SCALE GENOMIC DNA]</scope>
    <source>
        <strain evidence="10 11">HM1:IMSS clone 6</strain>
    </source>
</reference>
<keyword evidence="5 8" id="KW-1133">Transmembrane helix</keyword>
<feature type="transmembrane region" description="Helical" evidence="8">
    <location>
        <begin position="263"/>
        <end position="285"/>
    </location>
</feature>
<evidence type="ECO:0000313" key="11">
    <source>
        <dbReference type="Proteomes" id="UP000078387"/>
    </source>
</evidence>
<dbReference type="CDD" id="cd03388">
    <property type="entry name" value="PAP2_SPPase1"/>
    <property type="match status" value="1"/>
</dbReference>
<dbReference type="Pfam" id="PF01569">
    <property type="entry name" value="PAP2"/>
    <property type="match status" value="1"/>
</dbReference>
<keyword evidence="2 8" id="KW-0812">Transmembrane</keyword>
<comment type="similarity">
    <text evidence="7">Belongs to the type 2 lipid phosphate phosphatase family.</text>
</comment>
<gene>
    <name evidence="10" type="ORF">CL6EHI_169660</name>
</gene>
<evidence type="ECO:0000256" key="2">
    <source>
        <dbReference type="ARBA" id="ARBA00022692"/>
    </source>
</evidence>
<dbReference type="OMA" id="PNIIMKL"/>
<dbReference type="InterPro" id="IPR000326">
    <property type="entry name" value="PAP2/HPO"/>
</dbReference>
<keyword evidence="4" id="KW-0256">Endoplasmic reticulum</keyword>
<evidence type="ECO:0000259" key="9">
    <source>
        <dbReference type="SMART" id="SM00014"/>
    </source>
</evidence>
<proteinExistence type="inferred from homology"/>
<dbReference type="PANTHER" id="PTHR14969:SF28">
    <property type="entry name" value="DIHYDROSPHINGOSINE 1-PHOSPHATE PHOSPHATASE LCB3-RELATED"/>
    <property type="match status" value="1"/>
</dbReference>
<dbReference type="SUPFAM" id="SSF48317">
    <property type="entry name" value="Acid phosphatase/Vanadium-dependent haloperoxidase"/>
    <property type="match status" value="1"/>
</dbReference>
<evidence type="ECO:0000256" key="6">
    <source>
        <dbReference type="ARBA" id="ARBA00023136"/>
    </source>
</evidence>
<feature type="domain" description="Phosphatidic acid phosphatase type 2/haloperoxidase" evidence="9">
    <location>
        <begin position="70"/>
        <end position="178"/>
    </location>
</feature>
<feature type="transmembrane region" description="Helical" evidence="8">
    <location>
        <begin position="66"/>
        <end position="87"/>
    </location>
</feature>
<dbReference type="GO" id="GO:0042392">
    <property type="term" value="F:sphingosine-1-phosphate phosphatase activity"/>
    <property type="evidence" value="ECO:0007669"/>
    <property type="project" value="TreeGrafter"/>
</dbReference>
<feature type="transmembrane region" description="Helical" evidence="8">
    <location>
        <begin position="192"/>
        <end position="209"/>
    </location>
</feature>
<comment type="caution">
    <text evidence="10">The sequence shown here is derived from an EMBL/GenBank/DDBJ whole genome shotgun (WGS) entry which is preliminary data.</text>
</comment>
<dbReference type="PANTHER" id="PTHR14969">
    <property type="entry name" value="SPHINGOSINE-1-PHOSPHATE PHOSPHOHYDROLASE"/>
    <property type="match status" value="1"/>
</dbReference>
<protein>
    <submittedName>
        <fullName evidence="10">Lipid phosphate phosphatase putative</fullName>
    </submittedName>
</protein>
<evidence type="ECO:0000256" key="8">
    <source>
        <dbReference type="SAM" id="Phobius"/>
    </source>
</evidence>
<evidence type="ECO:0000256" key="1">
    <source>
        <dbReference type="ARBA" id="ARBA00004477"/>
    </source>
</evidence>
<evidence type="ECO:0000313" key="10">
    <source>
        <dbReference type="EMBL" id="GAT98050.1"/>
    </source>
</evidence>
<dbReference type="VEuPathDB" id="AmoebaDB:EHI_169660"/>
<dbReference type="EMBL" id="BDEQ01000001">
    <property type="protein sequence ID" value="GAT98050.1"/>
    <property type="molecule type" value="Genomic_DNA"/>
</dbReference>
<accession>A0A5K1UCE8</accession>
<feature type="transmembrane region" description="Helical" evidence="8">
    <location>
        <begin position="221"/>
        <end position="242"/>
    </location>
</feature>
<keyword evidence="6 8" id="KW-0472">Membrane</keyword>
<evidence type="ECO:0000256" key="7">
    <source>
        <dbReference type="ARBA" id="ARBA00038324"/>
    </source>
</evidence>
<dbReference type="InterPro" id="IPR036938">
    <property type="entry name" value="PAP2/HPO_sf"/>
</dbReference>
<dbReference type="Gene3D" id="1.20.144.10">
    <property type="entry name" value="Phosphatidic acid phosphatase type 2/haloperoxidase"/>
    <property type="match status" value="1"/>
</dbReference>
<dbReference type="SMART" id="SM00014">
    <property type="entry name" value="acidPPc"/>
    <property type="match status" value="1"/>
</dbReference>
<feature type="transmembrane region" description="Helical" evidence="8">
    <location>
        <begin position="160"/>
        <end position="180"/>
    </location>
</feature>
<dbReference type="VEuPathDB" id="AmoebaDB:KM1_046850"/>
<feature type="transmembrane region" description="Helical" evidence="8">
    <location>
        <begin position="36"/>
        <end position="60"/>
    </location>
</feature>
<organism evidence="10 11">
    <name type="scientific">Entamoeba histolytica</name>
    <dbReference type="NCBI Taxonomy" id="5759"/>
    <lineage>
        <taxon>Eukaryota</taxon>
        <taxon>Amoebozoa</taxon>
        <taxon>Evosea</taxon>
        <taxon>Archamoebae</taxon>
        <taxon>Mastigamoebida</taxon>
        <taxon>Entamoebidae</taxon>
        <taxon>Entamoeba</taxon>
    </lineage>
</organism>
<evidence type="ECO:0000256" key="4">
    <source>
        <dbReference type="ARBA" id="ARBA00022824"/>
    </source>
</evidence>
<keyword evidence="3" id="KW-0378">Hydrolase</keyword>
<evidence type="ECO:0000256" key="5">
    <source>
        <dbReference type="ARBA" id="ARBA00022989"/>
    </source>
</evidence>